<sequence length="530" mass="59074">MSNIEAELKLRLADPSCQSTLLTAPLLRELSTQLPCKQTLATTYYDTADRRLLKSRLSYRLRSADGEWTATVKADGTSDGGLHQRFEYNVPVKSPQPSIEPFLLTDIGGRLAEAAGDRPLEPVFSTCFERSTMEIITPDGSSIELALDAGNILAGDKQQEILELELELQAGQPQALIWLGTALATQFPLLPEQDSKLYRATVLAGLADSLAQDIPLPSPLTKASAVLPAPRALSEIMIHTIHRTISAQQAYLANPDDREVLHNFRMVLCKLHSLLQFAEPLMPPEEYTDWQNKLSIWNRKLGRLRDLDEFSLTWDQLTGYMLRVIPNYSGKPVLTEIIAAKRKDAKNNFHTAVATGELTPVLLGLWSFLLNWADTGNNQVLCKRFAYLRFGHWLTSLLQQGNELDLNDLAAVHELRIDGRRLRYTLEALAPVLPDSSRLLVRRLEQLQDVLGEIRDVACTPPLLQELVKASSSRLSHRDAGLITGWQLAKSAAAQPKWDKAWTKLNKAVTKQKKLKPLADGSDEAARQSN</sequence>
<dbReference type="SMART" id="SM00880">
    <property type="entry name" value="CHAD"/>
    <property type="match status" value="1"/>
</dbReference>
<dbReference type="Pfam" id="PF01928">
    <property type="entry name" value="CYTH"/>
    <property type="match status" value="1"/>
</dbReference>
<dbReference type="RefSeq" id="WP_288184746.1">
    <property type="nucleotide sequence ID" value="NZ_LT608335.1"/>
</dbReference>
<dbReference type="SMART" id="SM01118">
    <property type="entry name" value="CYTH"/>
    <property type="match status" value="1"/>
</dbReference>
<dbReference type="AlphaFoldDB" id="A0A212LWL0"/>
<dbReference type="InterPro" id="IPR023577">
    <property type="entry name" value="CYTH_domain"/>
</dbReference>
<dbReference type="InterPro" id="IPR038186">
    <property type="entry name" value="CHAD_dom_sf"/>
</dbReference>
<dbReference type="InterPro" id="IPR033469">
    <property type="entry name" value="CYTH-like_dom_sf"/>
</dbReference>
<dbReference type="EMBL" id="FMJE01000004">
    <property type="protein sequence ID" value="SCM81896.1"/>
    <property type="molecule type" value="Genomic_DNA"/>
</dbReference>
<proteinExistence type="predicted"/>
<dbReference type="CDD" id="cd07756">
    <property type="entry name" value="CYTH-like_Pase_CHAD"/>
    <property type="match status" value="1"/>
</dbReference>
<dbReference type="GO" id="GO:0050355">
    <property type="term" value="F:inorganic triphosphate phosphatase activity"/>
    <property type="evidence" value="ECO:0007669"/>
    <property type="project" value="InterPro"/>
</dbReference>
<name>A0A212LWL0_9FIRM</name>
<evidence type="ECO:0000259" key="1">
    <source>
        <dbReference type="PROSITE" id="PS51707"/>
    </source>
</evidence>
<dbReference type="SUPFAM" id="SSF55154">
    <property type="entry name" value="CYTH-like phosphatases"/>
    <property type="match status" value="1"/>
</dbReference>
<accession>A0A212LWL0</accession>
<feature type="domain" description="CHAD" evidence="2">
    <location>
        <begin position="222"/>
        <end position="507"/>
    </location>
</feature>
<dbReference type="PROSITE" id="PS51708">
    <property type="entry name" value="CHAD"/>
    <property type="match status" value="1"/>
</dbReference>
<dbReference type="PROSITE" id="PS51707">
    <property type="entry name" value="CYTH"/>
    <property type="match status" value="1"/>
</dbReference>
<gene>
    <name evidence="3" type="ORF">KL86SPO_40381</name>
</gene>
<dbReference type="PANTHER" id="PTHR39569">
    <property type="entry name" value="INORGANIC TRIPHOSPHATASE"/>
    <property type="match status" value="1"/>
</dbReference>
<dbReference type="InterPro" id="IPR039013">
    <property type="entry name" value="YgiF"/>
</dbReference>
<evidence type="ECO:0000313" key="3">
    <source>
        <dbReference type="EMBL" id="SCM81896.1"/>
    </source>
</evidence>
<dbReference type="InterPro" id="IPR007899">
    <property type="entry name" value="CHAD_dom"/>
</dbReference>
<dbReference type="GO" id="GO:0046872">
    <property type="term" value="F:metal ion binding"/>
    <property type="evidence" value="ECO:0007669"/>
    <property type="project" value="TreeGrafter"/>
</dbReference>
<reference evidence="3" key="1">
    <citation type="submission" date="2016-08" db="EMBL/GenBank/DDBJ databases">
        <authorList>
            <person name="Seilhamer J.J."/>
        </authorList>
    </citation>
    <scope>NUCLEOTIDE SEQUENCE</scope>
    <source>
        <strain evidence="3">86</strain>
    </source>
</reference>
<protein>
    <submittedName>
        <fullName evidence="3">CHAD domain containing protein</fullName>
    </submittedName>
</protein>
<feature type="domain" description="CYTH" evidence="1">
    <location>
        <begin position="3"/>
        <end position="204"/>
    </location>
</feature>
<dbReference type="Pfam" id="PF05235">
    <property type="entry name" value="CHAD"/>
    <property type="match status" value="1"/>
</dbReference>
<dbReference type="PANTHER" id="PTHR39569:SF1">
    <property type="entry name" value="INORGANIC TRIPHOSPHATASE"/>
    <property type="match status" value="1"/>
</dbReference>
<dbReference type="Gene3D" id="2.40.320.10">
    <property type="entry name" value="Hypothetical Protein Pfu-838710-001"/>
    <property type="match status" value="1"/>
</dbReference>
<evidence type="ECO:0000259" key="2">
    <source>
        <dbReference type="PROSITE" id="PS51708"/>
    </source>
</evidence>
<dbReference type="Gene3D" id="1.40.20.10">
    <property type="entry name" value="CHAD domain"/>
    <property type="match status" value="1"/>
</dbReference>
<organism evidence="3">
    <name type="scientific">uncultured Sporomusa sp</name>
    <dbReference type="NCBI Taxonomy" id="307249"/>
    <lineage>
        <taxon>Bacteria</taxon>
        <taxon>Bacillati</taxon>
        <taxon>Bacillota</taxon>
        <taxon>Negativicutes</taxon>
        <taxon>Selenomonadales</taxon>
        <taxon>Sporomusaceae</taxon>
        <taxon>Sporomusa</taxon>
        <taxon>environmental samples</taxon>
    </lineage>
</organism>